<feature type="transmembrane region" description="Helical" evidence="1">
    <location>
        <begin position="248"/>
        <end position="267"/>
    </location>
</feature>
<dbReference type="AlphaFoldDB" id="A0ABD1ET89"/>
<gene>
    <name evidence="2" type="ORF">ABEB36_007220</name>
</gene>
<evidence type="ECO:0000313" key="2">
    <source>
        <dbReference type="EMBL" id="KAL1502007.1"/>
    </source>
</evidence>
<keyword evidence="3" id="KW-1185">Reference proteome</keyword>
<feature type="transmembrane region" description="Helical" evidence="1">
    <location>
        <begin position="208"/>
        <end position="228"/>
    </location>
</feature>
<name>A0ABD1ET89_HYPHA</name>
<comment type="caution">
    <text evidence="2">The sequence shown here is derived from an EMBL/GenBank/DDBJ whole genome shotgun (WGS) entry which is preliminary data.</text>
</comment>
<feature type="transmembrane region" description="Helical" evidence="1">
    <location>
        <begin position="34"/>
        <end position="57"/>
    </location>
</feature>
<keyword evidence="1" id="KW-1133">Transmembrane helix</keyword>
<dbReference type="Proteomes" id="UP001566132">
    <property type="component" value="Unassembled WGS sequence"/>
</dbReference>
<reference evidence="2 3" key="1">
    <citation type="submission" date="2024-05" db="EMBL/GenBank/DDBJ databases">
        <title>Genetic variation in Jamaican populations of the coffee berry borer (Hypothenemus hampei).</title>
        <authorList>
            <person name="Errbii M."/>
            <person name="Myrie A."/>
        </authorList>
    </citation>
    <scope>NUCLEOTIDE SEQUENCE [LARGE SCALE GENOMIC DNA]</scope>
    <source>
        <strain evidence="2">JA-Hopewell-2020-01-JO</strain>
        <tissue evidence="2">Whole body</tissue>
    </source>
</reference>
<feature type="transmembrane region" description="Helical" evidence="1">
    <location>
        <begin position="6"/>
        <end position="27"/>
    </location>
</feature>
<proteinExistence type="predicted"/>
<accession>A0ABD1ET89</accession>
<sequence>MNLAFRRIFDLFSTLFIAFCLVPIYWVKSKRLYIFYMVATQFLLTIVVIYIAILNVATSKLHLSQSLSGIIYLVLSLFANLHFTRNMFKYRKCLERLLKSFTTLQHSLRLFFIMVYCWIVCFYRSWYFYAFFTNHGLTFITVMFANVSTQRLEFIMVISCLVAFELKNQFVIFNRTLKKNKNVRSHSKMYKRLTEAVAHYNEIWGLPLIYGIFSSIGLFVYLISLIMFNTRLQHFSEFHQPILQRMTYIFPIGVYITVLASLGEQLCTETKKTIAICYNNALDISDLYVINLYRRKKQKEYLDFAKEVFERNVKLRAAGYFSIDNSLVLFFTVTVCTNLVVVCQMVTNNNTHN</sequence>
<organism evidence="2 3">
    <name type="scientific">Hypothenemus hampei</name>
    <name type="common">Coffee berry borer</name>
    <dbReference type="NCBI Taxonomy" id="57062"/>
    <lineage>
        <taxon>Eukaryota</taxon>
        <taxon>Metazoa</taxon>
        <taxon>Ecdysozoa</taxon>
        <taxon>Arthropoda</taxon>
        <taxon>Hexapoda</taxon>
        <taxon>Insecta</taxon>
        <taxon>Pterygota</taxon>
        <taxon>Neoptera</taxon>
        <taxon>Endopterygota</taxon>
        <taxon>Coleoptera</taxon>
        <taxon>Polyphaga</taxon>
        <taxon>Cucujiformia</taxon>
        <taxon>Curculionidae</taxon>
        <taxon>Scolytinae</taxon>
        <taxon>Hypothenemus</taxon>
    </lineage>
</organism>
<keyword evidence="1" id="KW-0472">Membrane</keyword>
<evidence type="ECO:0000256" key="1">
    <source>
        <dbReference type="SAM" id="Phobius"/>
    </source>
</evidence>
<protein>
    <recommendedName>
        <fullName evidence="4">Gustatory receptor</fullName>
    </recommendedName>
</protein>
<evidence type="ECO:0008006" key="4">
    <source>
        <dbReference type="Google" id="ProtNLM"/>
    </source>
</evidence>
<keyword evidence="1" id="KW-0812">Transmembrane</keyword>
<feature type="transmembrane region" description="Helical" evidence="1">
    <location>
        <begin position="108"/>
        <end position="132"/>
    </location>
</feature>
<evidence type="ECO:0000313" key="3">
    <source>
        <dbReference type="Proteomes" id="UP001566132"/>
    </source>
</evidence>
<feature type="transmembrane region" description="Helical" evidence="1">
    <location>
        <begin position="69"/>
        <end position="88"/>
    </location>
</feature>
<dbReference type="EMBL" id="JBDJPC010000005">
    <property type="protein sequence ID" value="KAL1502007.1"/>
    <property type="molecule type" value="Genomic_DNA"/>
</dbReference>
<feature type="transmembrane region" description="Helical" evidence="1">
    <location>
        <begin position="152"/>
        <end position="173"/>
    </location>
</feature>
<feature type="transmembrane region" description="Helical" evidence="1">
    <location>
        <begin position="326"/>
        <end position="347"/>
    </location>
</feature>